<name>A0A915CMP4_9BILA</name>
<proteinExistence type="predicted"/>
<dbReference type="AlphaFoldDB" id="A0A915CMP4"/>
<organism evidence="1 2">
    <name type="scientific">Ditylenchus dipsaci</name>
    <dbReference type="NCBI Taxonomy" id="166011"/>
    <lineage>
        <taxon>Eukaryota</taxon>
        <taxon>Metazoa</taxon>
        <taxon>Ecdysozoa</taxon>
        <taxon>Nematoda</taxon>
        <taxon>Chromadorea</taxon>
        <taxon>Rhabditida</taxon>
        <taxon>Tylenchina</taxon>
        <taxon>Tylenchomorpha</taxon>
        <taxon>Sphaerularioidea</taxon>
        <taxon>Anguinidae</taxon>
        <taxon>Anguininae</taxon>
        <taxon>Ditylenchus</taxon>
    </lineage>
</organism>
<dbReference type="WBParaSite" id="jg10264">
    <property type="protein sequence ID" value="jg10264"/>
    <property type="gene ID" value="jg10264"/>
</dbReference>
<protein>
    <submittedName>
        <fullName evidence="2">Uncharacterized protein</fullName>
    </submittedName>
</protein>
<dbReference type="Proteomes" id="UP000887574">
    <property type="component" value="Unplaced"/>
</dbReference>
<accession>A0A915CMP4</accession>
<evidence type="ECO:0000313" key="1">
    <source>
        <dbReference type="Proteomes" id="UP000887574"/>
    </source>
</evidence>
<keyword evidence="1" id="KW-1185">Reference proteome</keyword>
<evidence type="ECO:0000313" key="2">
    <source>
        <dbReference type="WBParaSite" id="jg10264"/>
    </source>
</evidence>
<sequence length="90" mass="10336">MLGVSKEAHEPMMRYLTKCQPASEDDQGQSLLSVQTAMKKISADLDDTISREVELYFYGFFESDLDREFVLPLTTFIDVDRIRLTLKAII</sequence>
<reference evidence="2" key="1">
    <citation type="submission" date="2022-11" db="UniProtKB">
        <authorList>
            <consortium name="WormBaseParasite"/>
        </authorList>
    </citation>
    <scope>IDENTIFICATION</scope>
</reference>